<comment type="caution">
    <text evidence="1">The sequence shown here is derived from an EMBL/GenBank/DDBJ whole genome shotgun (WGS) entry which is preliminary data.</text>
</comment>
<reference evidence="1 2" key="1">
    <citation type="journal article" date="2019" name="Int. J. Syst. Evol. Microbiol.">
        <title>The Global Catalogue of Microorganisms (GCM) 10K type strain sequencing project: providing services to taxonomists for standard genome sequencing and annotation.</title>
        <authorList>
            <consortium name="The Broad Institute Genomics Platform"/>
            <consortium name="The Broad Institute Genome Sequencing Center for Infectious Disease"/>
            <person name="Wu L."/>
            <person name="Ma J."/>
        </authorList>
    </citation>
    <scope>NUCLEOTIDE SEQUENCE [LARGE SCALE GENOMIC DNA]</scope>
    <source>
        <strain evidence="1 2">JCM 9383</strain>
    </source>
</reference>
<protein>
    <recommendedName>
        <fullName evidence="3">Tetratricopeptide repeat protein</fullName>
    </recommendedName>
</protein>
<dbReference type="InterPro" id="IPR011990">
    <property type="entry name" value="TPR-like_helical_dom_sf"/>
</dbReference>
<evidence type="ECO:0008006" key="3">
    <source>
        <dbReference type="Google" id="ProtNLM"/>
    </source>
</evidence>
<dbReference type="SUPFAM" id="SSF48452">
    <property type="entry name" value="TPR-like"/>
    <property type="match status" value="2"/>
</dbReference>
<dbReference type="Gene3D" id="1.25.40.10">
    <property type="entry name" value="Tetratricopeptide repeat domain"/>
    <property type="match status" value="2"/>
</dbReference>
<dbReference type="Proteomes" id="UP001500979">
    <property type="component" value="Unassembled WGS sequence"/>
</dbReference>
<evidence type="ECO:0000313" key="2">
    <source>
        <dbReference type="Proteomes" id="UP001500979"/>
    </source>
</evidence>
<sequence length="586" mass="66116">MGGTSLSPGRRVRSLEGKDFDWGTETGELENSMDDYPFDLGAYSRRITTSSPAAQEWFDRGLNWAFGYVHEEADACFRKALEHDPDCAMAHWGIAYTIGPNYNKPWELFDEAEITETLRRSREAIAKARSAMAGASEVEQALITALAERYPSDVPAPDLSVWSDAYSDAMRAVVRRFPDDPDVLMLAAEAMMNRTPWNMWDLRSGDPAPGADTLECKELLERGIEVTRGRGDQPHPGIWHLYIHLMEMSGTPEAALRVADELRRLVPDSGHLAHMPTHIDVLCGDYQAVVDWNHIGVERDLKYWEYAGALNFYSLYRVHNYHFKMHGAMLLGRFEPAMEAARTMLETIPAELVRMQDPPMADWLEAYMSVRTHALVRFGRWHELIADPLPDEPGLYAMTTAINHYGKAIAHANLKQHDEAAEEQRLFEEAAAKVPETRRLHVVECHDILGVAREMLTGEVEYHRGNHALAFAHLRKAVENEDNLPYDEPWGWMLPSRHALGALLLEQGHIEEATAAYEADLGLNDTIIRANRHPNNVWALVGLHECYTRSGRTTEARMIKPQLDIALARADESITASCFCKQSCCG</sequence>
<dbReference type="PANTHER" id="PTHR45588">
    <property type="entry name" value="TPR DOMAIN-CONTAINING PROTEIN"/>
    <property type="match status" value="1"/>
</dbReference>
<dbReference type="EMBL" id="BAAAUX010000011">
    <property type="protein sequence ID" value="GAA2787215.1"/>
    <property type="molecule type" value="Genomic_DNA"/>
</dbReference>
<keyword evidence="2" id="KW-1185">Reference proteome</keyword>
<accession>A0ABN3VAT4</accession>
<organism evidence="1 2">
    <name type="scientific">Saccharopolyspora taberi</name>
    <dbReference type="NCBI Taxonomy" id="60895"/>
    <lineage>
        <taxon>Bacteria</taxon>
        <taxon>Bacillati</taxon>
        <taxon>Actinomycetota</taxon>
        <taxon>Actinomycetes</taxon>
        <taxon>Pseudonocardiales</taxon>
        <taxon>Pseudonocardiaceae</taxon>
        <taxon>Saccharopolyspora</taxon>
    </lineage>
</organism>
<dbReference type="PANTHER" id="PTHR45588:SF1">
    <property type="entry name" value="WW DOMAIN-CONTAINING PROTEIN"/>
    <property type="match status" value="1"/>
</dbReference>
<name>A0ABN3VAT4_9PSEU</name>
<proteinExistence type="predicted"/>
<gene>
    <name evidence="1" type="ORF">GCM10010470_22060</name>
</gene>
<evidence type="ECO:0000313" key="1">
    <source>
        <dbReference type="EMBL" id="GAA2787215.1"/>
    </source>
</evidence>